<dbReference type="PROSITE" id="PS51805">
    <property type="entry name" value="EPHD"/>
    <property type="match status" value="1"/>
</dbReference>
<dbReference type="AlphaFoldDB" id="A0A9P1H6Q8"/>
<feature type="region of interest" description="Disordered" evidence="7">
    <location>
        <begin position="618"/>
        <end position="670"/>
    </location>
</feature>
<feature type="domain" description="ELM2" evidence="10">
    <location>
        <begin position="245"/>
        <end position="356"/>
    </location>
</feature>
<dbReference type="InterPro" id="IPR011011">
    <property type="entry name" value="Znf_FYVE_PHD"/>
</dbReference>
<dbReference type="SMART" id="SM00249">
    <property type="entry name" value="PHD"/>
    <property type="match status" value="2"/>
</dbReference>
<reference evidence="13" key="1">
    <citation type="submission" date="2022-11" db="EMBL/GenBank/DDBJ databases">
        <authorList>
            <person name="Scott C."/>
            <person name="Bruce N."/>
        </authorList>
    </citation>
    <scope>NUCLEOTIDE SEQUENCE</scope>
</reference>
<comment type="caution">
    <text evidence="13">The sequence shown here is derived from an EMBL/GenBank/DDBJ whole genome shotgun (WGS) entry which is preliminary data.</text>
</comment>
<dbReference type="GO" id="GO:0008270">
    <property type="term" value="F:zinc ion binding"/>
    <property type="evidence" value="ECO:0007669"/>
    <property type="project" value="UniProtKB-KW"/>
</dbReference>
<dbReference type="GO" id="GO:0048189">
    <property type="term" value="C:Lid2 complex"/>
    <property type="evidence" value="ECO:0007669"/>
    <property type="project" value="TreeGrafter"/>
</dbReference>
<gene>
    <name evidence="13" type="ORF">PPNO1_LOCUS6215</name>
</gene>
<evidence type="ECO:0000256" key="1">
    <source>
        <dbReference type="ARBA" id="ARBA00022723"/>
    </source>
</evidence>
<dbReference type="Pfam" id="PF13832">
    <property type="entry name" value="zf-HC5HC2H_2"/>
    <property type="match status" value="1"/>
</dbReference>
<dbReference type="GO" id="GO:0004842">
    <property type="term" value="F:ubiquitin-protein transferase activity"/>
    <property type="evidence" value="ECO:0007669"/>
    <property type="project" value="TreeGrafter"/>
</dbReference>
<dbReference type="Gene3D" id="2.30.30.490">
    <property type="match status" value="1"/>
</dbReference>
<evidence type="ECO:0000259" key="10">
    <source>
        <dbReference type="PROSITE" id="PS51156"/>
    </source>
</evidence>
<feature type="compositionally biased region" description="Basic and acidic residues" evidence="7">
    <location>
        <begin position="628"/>
        <end position="659"/>
    </location>
</feature>
<evidence type="ECO:0000259" key="9">
    <source>
        <dbReference type="PROSITE" id="PS51038"/>
    </source>
</evidence>
<keyword evidence="1" id="KW-0479">Metal-binding</keyword>
<keyword evidence="4" id="KW-0539">Nucleus</keyword>
<dbReference type="Gene3D" id="1.10.10.60">
    <property type="entry name" value="Homeodomain-like"/>
    <property type="match status" value="1"/>
</dbReference>
<dbReference type="Pfam" id="PF01426">
    <property type="entry name" value="BAH"/>
    <property type="match status" value="1"/>
</dbReference>
<accession>A0A9P1H6Q8</accession>
<evidence type="ECO:0000313" key="13">
    <source>
        <dbReference type="EMBL" id="CAI4216563.1"/>
    </source>
</evidence>
<dbReference type="GO" id="GO:0003682">
    <property type="term" value="F:chromatin binding"/>
    <property type="evidence" value="ECO:0007669"/>
    <property type="project" value="InterPro"/>
</dbReference>
<dbReference type="PROSITE" id="PS51156">
    <property type="entry name" value="ELM2"/>
    <property type="match status" value="1"/>
</dbReference>
<dbReference type="Pfam" id="PF00628">
    <property type="entry name" value="PHD"/>
    <property type="match status" value="1"/>
</dbReference>
<dbReference type="InterPro" id="IPR013083">
    <property type="entry name" value="Znf_RING/FYVE/PHD"/>
</dbReference>
<keyword evidence="2 5" id="KW-0863">Zinc-finger</keyword>
<keyword evidence="3" id="KW-0862">Zinc</keyword>
<organism evidence="13 14">
    <name type="scientific">Parascedosporium putredinis</name>
    <dbReference type="NCBI Taxonomy" id="1442378"/>
    <lineage>
        <taxon>Eukaryota</taxon>
        <taxon>Fungi</taxon>
        <taxon>Dikarya</taxon>
        <taxon>Ascomycota</taxon>
        <taxon>Pezizomycotina</taxon>
        <taxon>Sordariomycetes</taxon>
        <taxon>Hypocreomycetidae</taxon>
        <taxon>Microascales</taxon>
        <taxon>Microascaceae</taxon>
        <taxon>Parascedosporium</taxon>
    </lineage>
</organism>
<evidence type="ECO:0000259" key="11">
    <source>
        <dbReference type="PROSITE" id="PS51293"/>
    </source>
</evidence>
<dbReference type="Gene3D" id="3.30.40.10">
    <property type="entry name" value="Zinc/RING finger domain, C3HC4 (zinc finger)"/>
    <property type="match status" value="2"/>
</dbReference>
<name>A0A9P1H6Q8_9PEZI</name>
<dbReference type="PANTHER" id="PTHR47672:SF1">
    <property type="entry name" value="E3 UBIQUITIN-PROTEIN LIGASE SNT2"/>
    <property type="match status" value="1"/>
</dbReference>
<dbReference type="CDD" id="cd15571">
    <property type="entry name" value="ePHD"/>
    <property type="match status" value="1"/>
</dbReference>
<dbReference type="SUPFAM" id="SSF46689">
    <property type="entry name" value="Homeodomain-like"/>
    <property type="match status" value="1"/>
</dbReference>
<feature type="coiled-coil region" evidence="6">
    <location>
        <begin position="421"/>
        <end position="448"/>
    </location>
</feature>
<dbReference type="CDD" id="cd15497">
    <property type="entry name" value="PHD1_Snt2p_like"/>
    <property type="match status" value="1"/>
</dbReference>
<dbReference type="InterPro" id="IPR001025">
    <property type="entry name" value="BAH_dom"/>
</dbReference>
<dbReference type="InterPro" id="IPR043151">
    <property type="entry name" value="BAH_sf"/>
</dbReference>
<sequence>MLTFSNCNATPVDGKLLADDGTVLAPNDHVYLVCEPPGEPYYVGRIMEFLHIGNDASKPIDALRINWYYRPKDIGRRVQDTRLLFATMHSDISPLTALRVLDERWKFVLVEQGRGKELTSAMKLCKKCGAYCASNDSVDCSDCKLTYHMNCVTPPVTKKPSRGFGWSCAACSRKHEKKLHARNTPNILDPDGDFDEEEFNEEEEAIGTTQTGTPLLTRMTMLIFKGLPNRSTRPAYYDDRIYPRASSRIGPKHQANVLAWPGRPVIYEPVLEFKRAGKRDTKLSKENQAALEAQKLRRETRPKWVQDEPPAIRLEAKTTMLMTRTSSTNLQNIALVTLYSHDFDVEKALDALSKTDLDAFKEPNLTTAEQKKFEEAVMKYGSELHTITKHVKTLKHGDIVRHYYIWKKTERGKQIWGDYSGRKGRKEAKKAEEEANKLQEDLADDMDDSAFDSEKAIIRKKNFICKFCSTKSSRQWRRAPATASSSEGIPKASSKDRKEQYVVALCRRCAELWRRYGIQWEDIEEMAKKVAQAGGRAWKRKQDEELLKELIPAKDLPSLSPPAPEPAPAQVSASATNASHNGEPPRKKLKSSAEERISLNYKCVLCPIEYTEHDFVGYPKASSATGKKKSDKDRDREKSERDQAQKAADYHRKKQEETNRPVNPREPLKRTADNNWVHVTCAMWTPEVNFGSGEAMVPAEGIPSIPRSRFEEVCIVCNKAEGACVSCNHCRTPVHVECARQNDFVLGFDITPIKGSRRDQFHIVTVGGESGVMSAGLWCKDHAPTKTIIHHMHDLVGDDALNAIQFYSQNFKQADQTINDTVRKANLITAAAKSVGGAASTGSGGHQQRPCLSTVHLPSASRMNRGFRWTHRAWTAKYASLAVSTLARSGGLLTWIRMSRW</sequence>
<dbReference type="PROSITE" id="PS01359">
    <property type="entry name" value="ZF_PHD_1"/>
    <property type="match status" value="1"/>
</dbReference>
<dbReference type="PANTHER" id="PTHR47672">
    <property type="entry name" value="E3 UBIQUITIN-PROTEIN LIGASE SNT2"/>
    <property type="match status" value="1"/>
</dbReference>
<dbReference type="PROSITE" id="PS51293">
    <property type="entry name" value="SANT"/>
    <property type="match status" value="1"/>
</dbReference>
<feature type="compositionally biased region" description="Basic and acidic residues" evidence="7">
    <location>
        <begin position="583"/>
        <end position="592"/>
    </location>
</feature>
<feature type="domain" description="BAH" evidence="9">
    <location>
        <begin position="22"/>
        <end position="158"/>
    </location>
</feature>
<dbReference type="PROSITE" id="PS51038">
    <property type="entry name" value="BAH"/>
    <property type="match status" value="1"/>
</dbReference>
<feature type="domain" description="PHD-type" evidence="12">
    <location>
        <begin position="654"/>
        <end position="783"/>
    </location>
</feature>
<evidence type="ECO:0000256" key="4">
    <source>
        <dbReference type="ARBA" id="ARBA00023242"/>
    </source>
</evidence>
<evidence type="ECO:0000259" key="12">
    <source>
        <dbReference type="PROSITE" id="PS51805"/>
    </source>
</evidence>
<proteinExistence type="predicted"/>
<dbReference type="EMBL" id="CALLCH030000015">
    <property type="protein sequence ID" value="CAI4216563.1"/>
    <property type="molecule type" value="Genomic_DNA"/>
</dbReference>
<feature type="domain" description="PHD-type" evidence="8">
    <location>
        <begin position="122"/>
        <end position="174"/>
    </location>
</feature>
<dbReference type="InterPro" id="IPR001965">
    <property type="entry name" value="Znf_PHD"/>
</dbReference>
<dbReference type="PROSITE" id="PS50016">
    <property type="entry name" value="ZF_PHD_2"/>
    <property type="match status" value="1"/>
</dbReference>
<evidence type="ECO:0000256" key="2">
    <source>
        <dbReference type="ARBA" id="ARBA00022771"/>
    </source>
</evidence>
<dbReference type="InterPro" id="IPR034732">
    <property type="entry name" value="EPHD"/>
</dbReference>
<evidence type="ECO:0000259" key="8">
    <source>
        <dbReference type="PROSITE" id="PS50016"/>
    </source>
</evidence>
<evidence type="ECO:0000256" key="6">
    <source>
        <dbReference type="SAM" id="Coils"/>
    </source>
</evidence>
<evidence type="ECO:0000256" key="7">
    <source>
        <dbReference type="SAM" id="MobiDB-lite"/>
    </source>
</evidence>
<dbReference type="InterPro" id="IPR000949">
    <property type="entry name" value="ELM2_dom"/>
</dbReference>
<evidence type="ECO:0000256" key="5">
    <source>
        <dbReference type="PROSITE-ProRule" id="PRU00146"/>
    </source>
</evidence>
<dbReference type="OrthoDB" id="336088at2759"/>
<dbReference type="Proteomes" id="UP000838763">
    <property type="component" value="Unassembled WGS sequence"/>
</dbReference>
<dbReference type="GO" id="GO:0036205">
    <property type="term" value="P:histone catabolic process"/>
    <property type="evidence" value="ECO:0007669"/>
    <property type="project" value="TreeGrafter"/>
</dbReference>
<feature type="region of interest" description="Disordered" evidence="7">
    <location>
        <begin position="553"/>
        <end position="592"/>
    </location>
</feature>
<protein>
    <submittedName>
        <fullName evidence="13">Uncharacterized protein</fullName>
    </submittedName>
</protein>
<feature type="domain" description="SANT" evidence="11">
    <location>
        <begin position="366"/>
        <end position="411"/>
    </location>
</feature>
<dbReference type="InterPro" id="IPR019786">
    <property type="entry name" value="Zinc_finger_PHD-type_CS"/>
</dbReference>
<dbReference type="InterPro" id="IPR009057">
    <property type="entry name" value="Homeodomain-like_sf"/>
</dbReference>
<evidence type="ECO:0000256" key="3">
    <source>
        <dbReference type="ARBA" id="ARBA00022833"/>
    </source>
</evidence>
<evidence type="ECO:0000313" key="14">
    <source>
        <dbReference type="Proteomes" id="UP000838763"/>
    </source>
</evidence>
<keyword evidence="14" id="KW-1185">Reference proteome</keyword>
<dbReference type="InterPro" id="IPR019787">
    <property type="entry name" value="Znf_PHD-finger"/>
</dbReference>
<dbReference type="InterPro" id="IPR029617">
    <property type="entry name" value="Snt2"/>
</dbReference>
<dbReference type="SUPFAM" id="SSF57903">
    <property type="entry name" value="FYVE/PHD zinc finger"/>
    <property type="match status" value="1"/>
</dbReference>
<dbReference type="InterPro" id="IPR017884">
    <property type="entry name" value="SANT_dom"/>
</dbReference>
<keyword evidence="6" id="KW-0175">Coiled coil</keyword>